<accession>A0ACC4C014</accession>
<gene>
    <name evidence="1" type="ORF">D5086_015325</name>
</gene>
<dbReference type="Proteomes" id="UP000309997">
    <property type="component" value="Unassembled WGS sequence"/>
</dbReference>
<organism evidence="1 2">
    <name type="scientific">Populus alba</name>
    <name type="common">White poplar</name>
    <dbReference type="NCBI Taxonomy" id="43335"/>
    <lineage>
        <taxon>Eukaryota</taxon>
        <taxon>Viridiplantae</taxon>
        <taxon>Streptophyta</taxon>
        <taxon>Embryophyta</taxon>
        <taxon>Tracheophyta</taxon>
        <taxon>Spermatophyta</taxon>
        <taxon>Magnoliopsida</taxon>
        <taxon>eudicotyledons</taxon>
        <taxon>Gunneridae</taxon>
        <taxon>Pentapetalae</taxon>
        <taxon>rosids</taxon>
        <taxon>fabids</taxon>
        <taxon>Malpighiales</taxon>
        <taxon>Salicaceae</taxon>
        <taxon>Saliceae</taxon>
        <taxon>Populus</taxon>
    </lineage>
</organism>
<proteinExistence type="predicted"/>
<reference evidence="1 2" key="1">
    <citation type="journal article" date="2024" name="Plant Biotechnol. J.">
        <title>Genome and CRISPR/Cas9 system of a widespread forest tree (Populus alba) in the world.</title>
        <authorList>
            <person name="Liu Y.J."/>
            <person name="Jiang P.F."/>
            <person name="Han X.M."/>
            <person name="Li X.Y."/>
            <person name="Wang H.M."/>
            <person name="Wang Y.J."/>
            <person name="Wang X.X."/>
            <person name="Zeng Q.Y."/>
        </authorList>
    </citation>
    <scope>NUCLEOTIDE SEQUENCE [LARGE SCALE GENOMIC DNA]</scope>
    <source>
        <strain evidence="2">cv. PAL-ZL1</strain>
    </source>
</reference>
<name>A0ACC4C014_POPAL</name>
<keyword evidence="2" id="KW-1185">Reference proteome</keyword>
<dbReference type="EMBL" id="RCHU02000007">
    <property type="protein sequence ID" value="KAL3584264.1"/>
    <property type="molecule type" value="Genomic_DNA"/>
</dbReference>
<protein>
    <submittedName>
        <fullName evidence="1">Uncharacterized protein</fullName>
    </submittedName>
</protein>
<comment type="caution">
    <text evidence="1">The sequence shown here is derived from an EMBL/GenBank/DDBJ whole genome shotgun (WGS) entry which is preliminary data.</text>
</comment>
<evidence type="ECO:0000313" key="2">
    <source>
        <dbReference type="Proteomes" id="UP000309997"/>
    </source>
</evidence>
<sequence>MALMAFQSPSPSKVLGSNFCYRSWASSINDEILERLVEGAVDADEQAPPRGKTLGTRTLFTLRTASIALAENMKPSYGEGTDGEFLKEHHFSMKVSIATWNTIKWEPVKLNLEMLQNRYYDDLNEYFKLSYIHENLSYLNILLESQEKKRLSDNRKRSKQSALGASKDAAVKLKDCAMVKQVSPLAAPTTSSHSGVLLAKKPAAAHQTLFNI</sequence>
<evidence type="ECO:0000313" key="1">
    <source>
        <dbReference type="EMBL" id="KAL3584264.1"/>
    </source>
</evidence>